<evidence type="ECO:0000313" key="7">
    <source>
        <dbReference type="Proteomes" id="UP000092932"/>
    </source>
</evidence>
<dbReference type="GO" id="GO:0004065">
    <property type="term" value="F:arylsulfatase activity"/>
    <property type="evidence" value="ECO:0007669"/>
    <property type="project" value="TreeGrafter"/>
</dbReference>
<dbReference type="SUPFAM" id="SSF53649">
    <property type="entry name" value="Alkaline phosphatase-like"/>
    <property type="match status" value="1"/>
</dbReference>
<dbReference type="KEGG" id="ado:A6F68_00808"/>
<dbReference type="PANTHER" id="PTHR42693:SF53">
    <property type="entry name" value="ENDO-4-O-SULFATASE"/>
    <property type="match status" value="1"/>
</dbReference>
<keyword evidence="2" id="KW-0479">Metal-binding</keyword>
<gene>
    <name evidence="6" type="primary">betC_4</name>
    <name evidence="6" type="ORF">A6F68_00808</name>
</gene>
<reference evidence="6 7" key="1">
    <citation type="submission" date="2016-07" db="EMBL/GenBank/DDBJ databases">
        <title>Complete genome sequence of Altererythrobacter dongtanensis KCTC 22672, a type strain with esterase isolated from tidal flat.</title>
        <authorList>
            <person name="Cheng H."/>
            <person name="Wu Y.-H."/>
            <person name="Zhou P."/>
            <person name="Huo Y.-Y."/>
            <person name="Wang C.-S."/>
            <person name="Xu X.-W."/>
        </authorList>
    </citation>
    <scope>NUCLEOTIDE SEQUENCE [LARGE SCALE GENOMIC DNA]</scope>
    <source>
        <strain evidence="6 7">KCTC 22672</strain>
    </source>
</reference>
<dbReference type="PATRIC" id="fig|692370.5.peg.823"/>
<dbReference type="STRING" id="692370.A6F68_00808"/>
<dbReference type="PROSITE" id="PS51257">
    <property type="entry name" value="PROKAR_LIPOPROTEIN"/>
    <property type="match status" value="1"/>
</dbReference>
<comment type="similarity">
    <text evidence="1">Belongs to the sulfatase family.</text>
</comment>
<dbReference type="Gene3D" id="3.40.720.10">
    <property type="entry name" value="Alkaline Phosphatase, subunit A"/>
    <property type="match status" value="1"/>
</dbReference>
<dbReference type="AlphaFoldDB" id="A0A1B2AB49"/>
<protein>
    <submittedName>
        <fullName evidence="6">Choline-sulfatase</fullName>
        <ecNumber evidence="6">3.1.6.6</ecNumber>
    </submittedName>
</protein>
<evidence type="ECO:0000313" key="6">
    <source>
        <dbReference type="EMBL" id="ANY19334.1"/>
    </source>
</evidence>
<dbReference type="PROSITE" id="PS00523">
    <property type="entry name" value="SULFATASE_1"/>
    <property type="match status" value="1"/>
</dbReference>
<evidence type="ECO:0000256" key="1">
    <source>
        <dbReference type="ARBA" id="ARBA00008779"/>
    </source>
</evidence>
<dbReference type="CDD" id="cd16027">
    <property type="entry name" value="SGSH"/>
    <property type="match status" value="1"/>
</dbReference>
<keyword evidence="3 6" id="KW-0378">Hydrolase</keyword>
<evidence type="ECO:0000259" key="5">
    <source>
        <dbReference type="Pfam" id="PF00884"/>
    </source>
</evidence>
<evidence type="ECO:0000256" key="3">
    <source>
        <dbReference type="ARBA" id="ARBA00022801"/>
    </source>
</evidence>
<dbReference type="Proteomes" id="UP000092932">
    <property type="component" value="Chromosome"/>
</dbReference>
<dbReference type="PANTHER" id="PTHR42693">
    <property type="entry name" value="ARYLSULFATASE FAMILY MEMBER"/>
    <property type="match status" value="1"/>
</dbReference>
<keyword evidence="4" id="KW-0106">Calcium</keyword>
<evidence type="ECO:0000256" key="2">
    <source>
        <dbReference type="ARBA" id="ARBA00022723"/>
    </source>
</evidence>
<dbReference type="InterPro" id="IPR017850">
    <property type="entry name" value="Alkaline_phosphatase_core_sf"/>
</dbReference>
<dbReference type="EMBL" id="CP016591">
    <property type="protein sequence ID" value="ANY19334.1"/>
    <property type="molecule type" value="Genomic_DNA"/>
</dbReference>
<dbReference type="Pfam" id="PF00884">
    <property type="entry name" value="Sulfatase"/>
    <property type="match status" value="1"/>
</dbReference>
<dbReference type="RefSeq" id="WP_335673624.1">
    <property type="nucleotide sequence ID" value="NZ_CP016591.1"/>
</dbReference>
<evidence type="ECO:0000256" key="4">
    <source>
        <dbReference type="ARBA" id="ARBA00022837"/>
    </source>
</evidence>
<dbReference type="InterPro" id="IPR050738">
    <property type="entry name" value="Sulfatase"/>
</dbReference>
<dbReference type="InterPro" id="IPR000917">
    <property type="entry name" value="Sulfatase_N"/>
</dbReference>
<proteinExistence type="inferred from homology"/>
<dbReference type="GO" id="GO:0047753">
    <property type="term" value="F:choline-sulfatase activity"/>
    <property type="evidence" value="ECO:0007669"/>
    <property type="project" value="UniProtKB-EC"/>
</dbReference>
<dbReference type="GO" id="GO:0046872">
    <property type="term" value="F:metal ion binding"/>
    <property type="evidence" value="ECO:0007669"/>
    <property type="project" value="UniProtKB-KW"/>
</dbReference>
<sequence>MRLSGLAVLAAIALAGCTGTPRLGKGAPSADRPNILIVMTDDQSWPHASAYGSDLVDTPAFDRIARSGVLLDNGWVSAPSCGPSRASLITGQDFWRLGPAAMNHTIWQAGTETVFDHLARAGYATGFTGKGWAPGNYKVAGRTESPTGPGFNAHRIAQPGSKVSKVDYSANFDDFLKGAGDKPFLFWVGINEPHRPYFEGVGKLNGKVVEPGEVPDYVPDEPAARGDVADYAYEIEWADGELGEILDTLEKRGELSNTLIVFTSDNGMPFPRAKGMLYASGAHMPMAIAWPAGFAGGRRSAQFVQMPDFGPTIMAAAGLPIPTEMNGHDLLPMLRGQVQTLRDEAVMGMERHFPGGRPDGAGYPSRALRTAEWLFVRNYTPDAYPAGNPQSDVWPEDDPTGGFGDVDGGPTKTLIVKDRARLAQWYDRAFGKRPAEELYAVRDGKTEYVNLAADPKYAAVRKELSARLQRELVRREDPRAMGRGSEFDAWMRKYPVMGSNEAGLQ</sequence>
<feature type="domain" description="Sulfatase N-terminal" evidence="5">
    <location>
        <begin position="33"/>
        <end position="318"/>
    </location>
</feature>
<dbReference type="InterPro" id="IPR024607">
    <property type="entry name" value="Sulfatase_CS"/>
</dbReference>
<organism evidence="6 7">
    <name type="scientific">Tsuneonella dongtanensis</name>
    <dbReference type="NCBI Taxonomy" id="692370"/>
    <lineage>
        <taxon>Bacteria</taxon>
        <taxon>Pseudomonadati</taxon>
        <taxon>Pseudomonadota</taxon>
        <taxon>Alphaproteobacteria</taxon>
        <taxon>Sphingomonadales</taxon>
        <taxon>Erythrobacteraceae</taxon>
        <taxon>Tsuneonella</taxon>
    </lineage>
</organism>
<keyword evidence="7" id="KW-1185">Reference proteome</keyword>
<dbReference type="EC" id="3.1.6.6" evidence="6"/>
<accession>A0A1B2AB49</accession>
<name>A0A1B2AB49_9SPHN</name>